<dbReference type="InterPro" id="IPR011061">
    <property type="entry name" value="Hirudin/antistatin"/>
</dbReference>
<name>A0ABQ9J837_9CUCU</name>
<comment type="caution">
    <text evidence="3">The sequence shown here is derived from an EMBL/GenBank/DDBJ whole genome shotgun (WGS) entry which is preliminary data.</text>
</comment>
<dbReference type="EMBL" id="JAPWTJ010001044">
    <property type="protein sequence ID" value="KAJ8974143.1"/>
    <property type="molecule type" value="Genomic_DNA"/>
</dbReference>
<evidence type="ECO:0000259" key="2">
    <source>
        <dbReference type="PROSITE" id="PS51252"/>
    </source>
</evidence>
<protein>
    <recommendedName>
        <fullName evidence="2">Antistasin-like domain-containing protein</fullName>
    </recommendedName>
</protein>
<evidence type="ECO:0000313" key="3">
    <source>
        <dbReference type="EMBL" id="KAJ8974143.1"/>
    </source>
</evidence>
<gene>
    <name evidence="3" type="ORF">NQ317_000823</name>
</gene>
<dbReference type="Proteomes" id="UP001162164">
    <property type="component" value="Unassembled WGS sequence"/>
</dbReference>
<feature type="domain" description="Antistasin-like" evidence="2">
    <location>
        <begin position="207"/>
        <end position="233"/>
    </location>
</feature>
<dbReference type="Gene3D" id="2.10.22.10">
    <property type="entry name" value="Antistasin, domain 1"/>
    <property type="match status" value="1"/>
</dbReference>
<organism evidence="3 4">
    <name type="scientific">Molorchus minor</name>
    <dbReference type="NCBI Taxonomy" id="1323400"/>
    <lineage>
        <taxon>Eukaryota</taxon>
        <taxon>Metazoa</taxon>
        <taxon>Ecdysozoa</taxon>
        <taxon>Arthropoda</taxon>
        <taxon>Hexapoda</taxon>
        <taxon>Insecta</taxon>
        <taxon>Pterygota</taxon>
        <taxon>Neoptera</taxon>
        <taxon>Endopterygota</taxon>
        <taxon>Coleoptera</taxon>
        <taxon>Polyphaga</taxon>
        <taxon>Cucujiformia</taxon>
        <taxon>Chrysomeloidea</taxon>
        <taxon>Cerambycidae</taxon>
        <taxon>Lamiinae</taxon>
        <taxon>Monochamini</taxon>
        <taxon>Molorchus</taxon>
    </lineage>
</organism>
<sequence>TLAAPPVESCPPDSILFEIECKCNPESCMKPPCLSTLTIAKNGSDVPGSCCPIYDCVDCSNDTLIDGRCPCAPEAKSVAVTVNEGCCKKTICKPCPSDSESTHMDSGKIEDLCVCLPCKTECGNNRTVEIIRRGTNFPGSCCDLYECKKVDEMKGCNVENIFYSNGEEWNLGKEETTALTVLVQTAKKNAQTRCATRLRTINKKTECQPLSNCNKTCVNGFKINKKGCEICKCTSVRFTQDILGKYNITMKDLIVILDNYANRRAATTTTTTTTTTISSISDPVTVVPPASINIITNMFTEDLSSTTTEPSIVPADESTNYWTIALPILVLLSVGCVALVVLIVICIYKNRRKSSLDLSHCHYETVNNLNNNNTIKKN</sequence>
<reference evidence="3" key="1">
    <citation type="journal article" date="2023" name="Insect Mol. Biol.">
        <title>Genome sequencing provides insights into the evolution of gene families encoding plant cell wall-degrading enzymes in longhorned beetles.</title>
        <authorList>
            <person name="Shin N.R."/>
            <person name="Okamura Y."/>
            <person name="Kirsch R."/>
            <person name="Pauchet Y."/>
        </authorList>
    </citation>
    <scope>NUCLEOTIDE SEQUENCE</scope>
    <source>
        <strain evidence="3">MMC_N1</strain>
    </source>
</reference>
<dbReference type="Pfam" id="PF02822">
    <property type="entry name" value="Antistasin"/>
    <property type="match status" value="1"/>
</dbReference>
<keyword evidence="1" id="KW-0472">Membrane</keyword>
<dbReference type="SUPFAM" id="SSF57262">
    <property type="entry name" value="Leech antihemostatic proteins"/>
    <property type="match status" value="1"/>
</dbReference>
<keyword evidence="1" id="KW-0812">Transmembrane</keyword>
<evidence type="ECO:0000313" key="4">
    <source>
        <dbReference type="Proteomes" id="UP001162164"/>
    </source>
</evidence>
<feature type="non-terminal residue" evidence="3">
    <location>
        <position position="1"/>
    </location>
</feature>
<keyword evidence="4" id="KW-1185">Reference proteome</keyword>
<keyword evidence="1" id="KW-1133">Transmembrane helix</keyword>
<dbReference type="PROSITE" id="PS51252">
    <property type="entry name" value="ANTISTASIN"/>
    <property type="match status" value="1"/>
</dbReference>
<feature type="transmembrane region" description="Helical" evidence="1">
    <location>
        <begin position="321"/>
        <end position="348"/>
    </location>
</feature>
<accession>A0ABQ9J837</accession>
<dbReference type="InterPro" id="IPR004094">
    <property type="entry name" value="Antistasin-like"/>
</dbReference>
<evidence type="ECO:0000256" key="1">
    <source>
        <dbReference type="SAM" id="Phobius"/>
    </source>
</evidence>
<proteinExistence type="predicted"/>